<dbReference type="Proteomes" id="UP000007752">
    <property type="component" value="Chromosome 2"/>
</dbReference>
<feature type="region of interest" description="Disordered" evidence="1">
    <location>
        <begin position="27"/>
        <end position="109"/>
    </location>
</feature>
<feature type="compositionally biased region" description="Basic residues" evidence="1">
    <location>
        <begin position="97"/>
        <end position="109"/>
    </location>
</feature>
<accession>B9F0A9</accession>
<protein>
    <submittedName>
        <fullName evidence="3">Uncharacterized protein</fullName>
    </submittedName>
</protein>
<dbReference type="Proteomes" id="UP000000763">
    <property type="component" value="Chromosome 2"/>
</dbReference>
<reference evidence="4" key="2">
    <citation type="journal article" date="2005" name="Nature">
        <title>The map-based sequence of the rice genome.</title>
        <authorList>
            <consortium name="International rice genome sequencing project (IRGSP)"/>
            <person name="Matsumoto T."/>
            <person name="Wu J."/>
            <person name="Kanamori H."/>
            <person name="Katayose Y."/>
            <person name="Fujisawa M."/>
            <person name="Namiki N."/>
            <person name="Mizuno H."/>
            <person name="Yamamoto K."/>
            <person name="Antonio B.A."/>
            <person name="Baba T."/>
            <person name="Sakata K."/>
            <person name="Nagamura Y."/>
            <person name="Aoki H."/>
            <person name="Arikawa K."/>
            <person name="Arita K."/>
            <person name="Bito T."/>
            <person name="Chiden Y."/>
            <person name="Fujitsuka N."/>
            <person name="Fukunaka R."/>
            <person name="Hamada M."/>
            <person name="Harada C."/>
            <person name="Hayashi A."/>
            <person name="Hijishita S."/>
            <person name="Honda M."/>
            <person name="Hosokawa S."/>
            <person name="Ichikawa Y."/>
            <person name="Idonuma A."/>
            <person name="Iijima M."/>
            <person name="Ikeda M."/>
            <person name="Ikeno M."/>
            <person name="Ito K."/>
            <person name="Ito S."/>
            <person name="Ito T."/>
            <person name="Ito Y."/>
            <person name="Ito Y."/>
            <person name="Iwabuchi A."/>
            <person name="Kamiya K."/>
            <person name="Karasawa W."/>
            <person name="Kurita K."/>
            <person name="Katagiri S."/>
            <person name="Kikuta A."/>
            <person name="Kobayashi H."/>
            <person name="Kobayashi N."/>
            <person name="Machita K."/>
            <person name="Maehara T."/>
            <person name="Masukawa M."/>
            <person name="Mizubayashi T."/>
            <person name="Mukai Y."/>
            <person name="Nagasaki H."/>
            <person name="Nagata Y."/>
            <person name="Naito S."/>
            <person name="Nakashima M."/>
            <person name="Nakama Y."/>
            <person name="Nakamichi Y."/>
            <person name="Nakamura M."/>
            <person name="Meguro A."/>
            <person name="Negishi M."/>
            <person name="Ohta I."/>
            <person name="Ohta T."/>
            <person name="Okamoto M."/>
            <person name="Ono N."/>
            <person name="Saji S."/>
            <person name="Sakaguchi M."/>
            <person name="Sakai K."/>
            <person name="Shibata M."/>
            <person name="Shimokawa T."/>
            <person name="Song J."/>
            <person name="Takazaki Y."/>
            <person name="Terasawa K."/>
            <person name="Tsugane M."/>
            <person name="Tsuji K."/>
            <person name="Ueda S."/>
            <person name="Waki K."/>
            <person name="Yamagata H."/>
            <person name="Yamamoto M."/>
            <person name="Yamamoto S."/>
            <person name="Yamane H."/>
            <person name="Yoshiki S."/>
            <person name="Yoshihara R."/>
            <person name="Yukawa K."/>
            <person name="Zhong H."/>
            <person name="Yano M."/>
            <person name="Yuan Q."/>
            <person name="Ouyang S."/>
            <person name="Liu J."/>
            <person name="Jones K.M."/>
            <person name="Gansberger K."/>
            <person name="Moffat K."/>
            <person name="Hill J."/>
            <person name="Bera J."/>
            <person name="Fadrosh D."/>
            <person name="Jin S."/>
            <person name="Johri S."/>
            <person name="Kim M."/>
            <person name="Overton L."/>
            <person name="Reardon M."/>
            <person name="Tsitrin T."/>
            <person name="Vuong H."/>
            <person name="Weaver B."/>
            <person name="Ciecko A."/>
            <person name="Tallon L."/>
            <person name="Jackson J."/>
            <person name="Pai G."/>
            <person name="Aken S.V."/>
            <person name="Utterback T."/>
            <person name="Reidmuller S."/>
            <person name="Feldblyum T."/>
            <person name="Hsiao J."/>
            <person name="Zismann V."/>
            <person name="Iobst S."/>
            <person name="de Vazeille A.R."/>
            <person name="Buell C.R."/>
            <person name="Ying K."/>
            <person name="Li Y."/>
            <person name="Lu T."/>
            <person name="Huang Y."/>
            <person name="Zhao Q."/>
            <person name="Feng Q."/>
            <person name="Zhang L."/>
            <person name="Zhu J."/>
            <person name="Weng Q."/>
            <person name="Mu J."/>
            <person name="Lu Y."/>
            <person name="Fan D."/>
            <person name="Liu Y."/>
            <person name="Guan J."/>
            <person name="Zhang Y."/>
            <person name="Yu S."/>
            <person name="Liu X."/>
            <person name="Zhang Y."/>
            <person name="Hong G."/>
            <person name="Han B."/>
            <person name="Choisne N."/>
            <person name="Demange N."/>
            <person name="Orjeda G."/>
            <person name="Samain S."/>
            <person name="Cattolico L."/>
            <person name="Pelletier E."/>
            <person name="Couloux A."/>
            <person name="Segurens B."/>
            <person name="Wincker P."/>
            <person name="D'Hont A."/>
            <person name="Scarpelli C."/>
            <person name="Weissenbach J."/>
            <person name="Salanoubat M."/>
            <person name="Quetier F."/>
            <person name="Yu Y."/>
            <person name="Kim H.R."/>
            <person name="Rambo T."/>
            <person name="Currie J."/>
            <person name="Collura K."/>
            <person name="Luo M."/>
            <person name="Yang T."/>
            <person name="Ammiraju J.S.S."/>
            <person name="Engler F."/>
            <person name="Soderlund C."/>
            <person name="Wing R.A."/>
            <person name="Palmer L.E."/>
            <person name="de la Bastide M."/>
            <person name="Spiegel L."/>
            <person name="Nascimento L."/>
            <person name="Zutavern T."/>
            <person name="O'Shaughnessy A."/>
            <person name="Dike S."/>
            <person name="Dedhia N."/>
            <person name="Preston R."/>
            <person name="Balija V."/>
            <person name="McCombie W.R."/>
            <person name="Chow T."/>
            <person name="Chen H."/>
            <person name="Chung M."/>
            <person name="Chen C."/>
            <person name="Shaw J."/>
            <person name="Wu H."/>
            <person name="Hsiao K."/>
            <person name="Chao Y."/>
            <person name="Chu M."/>
            <person name="Cheng C."/>
            <person name="Hour A."/>
            <person name="Lee P."/>
            <person name="Lin S."/>
            <person name="Lin Y."/>
            <person name="Liou J."/>
            <person name="Liu S."/>
            <person name="Hsing Y."/>
            <person name="Raghuvanshi S."/>
            <person name="Mohanty A."/>
            <person name="Bharti A.K."/>
            <person name="Gaur A."/>
            <person name="Gupta V."/>
            <person name="Kumar D."/>
            <person name="Ravi V."/>
            <person name="Vij S."/>
            <person name="Kapur A."/>
            <person name="Khurana P."/>
            <person name="Khurana P."/>
            <person name="Khurana J.P."/>
            <person name="Tyagi A.K."/>
            <person name="Gaikwad K."/>
            <person name="Singh A."/>
            <person name="Dalal V."/>
            <person name="Srivastava S."/>
            <person name="Dixit A."/>
            <person name="Pal A.K."/>
            <person name="Ghazi I.A."/>
            <person name="Yadav M."/>
            <person name="Pandit A."/>
            <person name="Bhargava A."/>
            <person name="Sureshbabu K."/>
            <person name="Batra K."/>
            <person name="Sharma T.R."/>
            <person name="Mohapatra T."/>
            <person name="Singh N.K."/>
            <person name="Messing J."/>
            <person name="Nelson A.B."/>
            <person name="Fuks G."/>
            <person name="Kavchok S."/>
            <person name="Keizer G."/>
            <person name="Linton E."/>
            <person name="Llaca V."/>
            <person name="Song R."/>
            <person name="Tanyolac B."/>
            <person name="Young S."/>
            <person name="Ho-Il K."/>
            <person name="Hahn J.H."/>
            <person name="Sangsakoo G."/>
            <person name="Vanavichit A."/>
            <person name="de Mattos Luiz.A.T."/>
            <person name="Zimmer P.D."/>
            <person name="Malone G."/>
            <person name="Dellagostin O."/>
            <person name="de Oliveira A.C."/>
            <person name="Bevan M."/>
            <person name="Bancroft I."/>
            <person name="Minx P."/>
            <person name="Cordum H."/>
            <person name="Wilson R."/>
            <person name="Cheng Z."/>
            <person name="Jin W."/>
            <person name="Jiang J."/>
            <person name="Leong S.A."/>
            <person name="Iwama H."/>
            <person name="Gojobori T."/>
            <person name="Itoh T."/>
            <person name="Niimura Y."/>
            <person name="Fujii Y."/>
            <person name="Habara T."/>
            <person name="Sakai H."/>
            <person name="Sato Y."/>
            <person name="Wilson G."/>
            <person name="Kumar K."/>
            <person name="McCouch S."/>
            <person name="Juretic N."/>
            <person name="Hoen D."/>
            <person name="Wright S."/>
            <person name="Bruskiewich R."/>
            <person name="Bureau T."/>
            <person name="Miyao A."/>
            <person name="Hirochika H."/>
            <person name="Nishikawa T."/>
            <person name="Kadowaki K."/>
            <person name="Sugiura M."/>
            <person name="Burr B."/>
            <person name="Sasaki T."/>
        </authorList>
    </citation>
    <scope>NUCLEOTIDE SEQUENCE [LARGE SCALE GENOMIC DNA]</scope>
    <source>
        <strain evidence="4">cv. Nipponbare</strain>
    </source>
</reference>
<feature type="compositionally biased region" description="Basic and acidic residues" evidence="1">
    <location>
        <begin position="82"/>
        <end position="96"/>
    </location>
</feature>
<dbReference type="EMBL" id="AP005749">
    <property type="protein sequence ID" value="BAD26145.1"/>
    <property type="molecule type" value="Genomic_DNA"/>
</dbReference>
<dbReference type="AlphaFoldDB" id="B9F0A9"/>
<proteinExistence type="predicted"/>
<gene>
    <name evidence="3" type="ORF">OsJ_06948</name>
    <name evidence="2" type="ORF">OSJNBa0047A17.21</name>
</gene>
<reference evidence="3" key="3">
    <citation type="journal article" date="2005" name="PLoS Biol.">
        <title>The genomes of Oryza sativa: a history of duplications.</title>
        <authorList>
            <person name="Yu J."/>
            <person name="Wang J."/>
            <person name="Lin W."/>
            <person name="Li S."/>
            <person name="Li H."/>
            <person name="Zhou J."/>
            <person name="Ni P."/>
            <person name="Dong W."/>
            <person name="Hu S."/>
            <person name="Zeng C."/>
            <person name="Zhang J."/>
            <person name="Zhang Y."/>
            <person name="Li R."/>
            <person name="Xu Z."/>
            <person name="Li S."/>
            <person name="Li X."/>
            <person name="Zheng H."/>
            <person name="Cong L."/>
            <person name="Lin L."/>
            <person name="Yin J."/>
            <person name="Geng J."/>
            <person name="Li G."/>
            <person name="Shi J."/>
            <person name="Liu J."/>
            <person name="Lv H."/>
            <person name="Li J."/>
            <person name="Wang J."/>
            <person name="Deng Y."/>
            <person name="Ran L."/>
            <person name="Shi X."/>
            <person name="Wang X."/>
            <person name="Wu Q."/>
            <person name="Li C."/>
            <person name="Ren X."/>
            <person name="Wang J."/>
            <person name="Wang X."/>
            <person name="Li D."/>
            <person name="Liu D."/>
            <person name="Zhang X."/>
            <person name="Ji Z."/>
            <person name="Zhao W."/>
            <person name="Sun Y."/>
            <person name="Zhang Z."/>
            <person name="Bao J."/>
            <person name="Han Y."/>
            <person name="Dong L."/>
            <person name="Ji J."/>
            <person name="Chen P."/>
            <person name="Wu S."/>
            <person name="Liu J."/>
            <person name="Xiao Y."/>
            <person name="Bu D."/>
            <person name="Tan J."/>
            <person name="Yang L."/>
            <person name="Ye C."/>
            <person name="Zhang J."/>
            <person name="Xu J."/>
            <person name="Zhou Y."/>
            <person name="Yu Y."/>
            <person name="Zhang B."/>
            <person name="Zhuang S."/>
            <person name="Wei H."/>
            <person name="Liu B."/>
            <person name="Lei M."/>
            <person name="Yu H."/>
            <person name="Li Y."/>
            <person name="Xu H."/>
            <person name="Wei S."/>
            <person name="He X."/>
            <person name="Fang L."/>
            <person name="Zhang Z."/>
            <person name="Zhang Y."/>
            <person name="Huang X."/>
            <person name="Su Z."/>
            <person name="Tong W."/>
            <person name="Li J."/>
            <person name="Tong Z."/>
            <person name="Li S."/>
            <person name="Ye J."/>
            <person name="Wang L."/>
            <person name="Fang L."/>
            <person name="Lei T."/>
            <person name="Chen C."/>
            <person name="Chen H."/>
            <person name="Xu Z."/>
            <person name="Li H."/>
            <person name="Huang H."/>
            <person name="Zhang F."/>
            <person name="Xu H."/>
            <person name="Li N."/>
            <person name="Zhao C."/>
            <person name="Li S."/>
            <person name="Dong L."/>
            <person name="Huang Y."/>
            <person name="Li L."/>
            <person name="Xi Y."/>
            <person name="Qi Q."/>
            <person name="Li W."/>
            <person name="Zhang B."/>
            <person name="Hu W."/>
            <person name="Zhang Y."/>
            <person name="Tian X."/>
            <person name="Jiao Y."/>
            <person name="Liang X."/>
            <person name="Jin J."/>
            <person name="Gao L."/>
            <person name="Zheng W."/>
            <person name="Hao B."/>
            <person name="Liu S."/>
            <person name="Wang W."/>
            <person name="Yuan L."/>
            <person name="Cao M."/>
            <person name="McDermott J."/>
            <person name="Samudrala R."/>
            <person name="Wang J."/>
            <person name="Wong G.K."/>
            <person name="Yang H."/>
        </authorList>
    </citation>
    <scope>NUCLEOTIDE SEQUENCE [LARGE SCALE GENOMIC DNA]</scope>
</reference>
<feature type="compositionally biased region" description="Low complexity" evidence="1">
    <location>
        <begin position="36"/>
        <end position="46"/>
    </location>
</feature>
<sequence>MGGDVEEAGGCSNFRMRPPELNCLRVLEPPLPVDPSPASLATALEPPLTPDPPPARLGHRSYRWAIAERSPDPPLPSPSTTHPREREAERRQDPRKQQRRLRAGGRFGR</sequence>
<reference evidence="2" key="1">
    <citation type="submission" date="2002-09" db="EMBL/GenBank/DDBJ databases">
        <title>Oryza sativa nipponbare(GA3) genomic DNA, chromosome 2, BAC clone:OSJNBa0047A17.</title>
        <authorList>
            <person name="Sasaki T."/>
            <person name="Matsumoto T."/>
            <person name="Katayose Y."/>
        </authorList>
    </citation>
    <scope>NUCLEOTIDE SEQUENCE</scope>
</reference>
<name>B9F0A9_ORYSJ</name>
<dbReference type="EMBL" id="CM000139">
    <property type="protein sequence ID" value="EEE57101.1"/>
    <property type="molecule type" value="Genomic_DNA"/>
</dbReference>
<evidence type="ECO:0000313" key="4">
    <source>
        <dbReference type="Proteomes" id="UP000000763"/>
    </source>
</evidence>
<reference evidence="4" key="4">
    <citation type="journal article" date="2008" name="Nucleic Acids Res.">
        <title>The rice annotation project database (RAP-DB): 2008 update.</title>
        <authorList>
            <consortium name="The rice annotation project (RAP)"/>
        </authorList>
    </citation>
    <scope>GENOME REANNOTATION</scope>
    <source>
        <strain evidence="4">cv. Nipponbare</strain>
    </source>
</reference>
<organism evidence="3">
    <name type="scientific">Oryza sativa subsp. japonica</name>
    <name type="common">Rice</name>
    <dbReference type="NCBI Taxonomy" id="39947"/>
    <lineage>
        <taxon>Eukaryota</taxon>
        <taxon>Viridiplantae</taxon>
        <taxon>Streptophyta</taxon>
        <taxon>Embryophyta</taxon>
        <taxon>Tracheophyta</taxon>
        <taxon>Spermatophyta</taxon>
        <taxon>Magnoliopsida</taxon>
        <taxon>Liliopsida</taxon>
        <taxon>Poales</taxon>
        <taxon>Poaceae</taxon>
        <taxon>BOP clade</taxon>
        <taxon>Oryzoideae</taxon>
        <taxon>Oryzeae</taxon>
        <taxon>Oryzinae</taxon>
        <taxon>Oryza</taxon>
        <taxon>Oryza sativa</taxon>
    </lineage>
</organism>
<reference evidence="3" key="5">
    <citation type="submission" date="2008-12" db="EMBL/GenBank/DDBJ databases">
        <title>Improved gene annotation of the rice (Oryza sativa) genomes.</title>
        <authorList>
            <person name="Wang J."/>
            <person name="Li R."/>
            <person name="Fan W."/>
            <person name="Huang Q."/>
            <person name="Zhang J."/>
            <person name="Zhou Y."/>
            <person name="Hu Y."/>
            <person name="Zi S."/>
            <person name="Li J."/>
            <person name="Ni P."/>
            <person name="Zheng H."/>
            <person name="Zhang Y."/>
            <person name="Zhao M."/>
            <person name="Hao Q."/>
            <person name="McDermott J."/>
            <person name="Samudrala R."/>
            <person name="Kristiansen K."/>
            <person name="Wong G.K.-S."/>
        </authorList>
    </citation>
    <scope>NUCLEOTIDE SEQUENCE</scope>
</reference>
<evidence type="ECO:0000313" key="2">
    <source>
        <dbReference type="EMBL" id="BAD26145.1"/>
    </source>
</evidence>
<evidence type="ECO:0000256" key="1">
    <source>
        <dbReference type="SAM" id="MobiDB-lite"/>
    </source>
</evidence>
<evidence type="ECO:0000313" key="3">
    <source>
        <dbReference type="EMBL" id="EEE57101.1"/>
    </source>
</evidence>